<comment type="caution">
    <text evidence="1">The sequence shown here is derived from an EMBL/GenBank/DDBJ whole genome shotgun (WGS) entry which is preliminary data.</text>
</comment>
<evidence type="ECO:0000313" key="1">
    <source>
        <dbReference type="EMBL" id="CAK0829194.1"/>
    </source>
</evidence>
<evidence type="ECO:0000313" key="2">
    <source>
        <dbReference type="Proteomes" id="UP001189429"/>
    </source>
</evidence>
<organism evidence="1 2">
    <name type="scientific">Prorocentrum cordatum</name>
    <dbReference type="NCBI Taxonomy" id="2364126"/>
    <lineage>
        <taxon>Eukaryota</taxon>
        <taxon>Sar</taxon>
        <taxon>Alveolata</taxon>
        <taxon>Dinophyceae</taxon>
        <taxon>Prorocentrales</taxon>
        <taxon>Prorocentraceae</taxon>
        <taxon>Prorocentrum</taxon>
    </lineage>
</organism>
<accession>A0ABN9SC41</accession>
<sequence length="169" mass="18488">MLSTTGINMRNDSYVFWTSESPTMNMGRRETMCCILLALKSGNSQSSGTHVYLVISSDLLRGHLNSPSTWDLSYNGGFADICHLPFVKSHGFFPFASKCKLKTPISHKLNYMEHTIGFDLLDSIADAGTDLFLTYEGLMVAGLSTPDWLNGVGKLFGQRVGSGPLPVKS</sequence>
<dbReference type="EMBL" id="CAUYUJ010010358">
    <property type="protein sequence ID" value="CAK0829194.1"/>
    <property type="molecule type" value="Genomic_DNA"/>
</dbReference>
<proteinExistence type="predicted"/>
<reference evidence="1" key="1">
    <citation type="submission" date="2023-10" db="EMBL/GenBank/DDBJ databases">
        <authorList>
            <person name="Chen Y."/>
            <person name="Shah S."/>
            <person name="Dougan E. K."/>
            <person name="Thang M."/>
            <person name="Chan C."/>
        </authorList>
    </citation>
    <scope>NUCLEOTIDE SEQUENCE [LARGE SCALE GENOMIC DNA]</scope>
</reference>
<protein>
    <submittedName>
        <fullName evidence="1">Uncharacterized protein</fullName>
    </submittedName>
</protein>
<keyword evidence="2" id="KW-1185">Reference proteome</keyword>
<name>A0ABN9SC41_9DINO</name>
<gene>
    <name evidence="1" type="ORF">PCOR1329_LOCUS28212</name>
</gene>
<dbReference type="Proteomes" id="UP001189429">
    <property type="component" value="Unassembled WGS sequence"/>
</dbReference>